<dbReference type="HAMAP" id="MF_00210">
    <property type="entry name" value="EPSP_synth"/>
    <property type="match status" value="1"/>
</dbReference>
<evidence type="ECO:0000313" key="9">
    <source>
        <dbReference type="EMBL" id="OGG96570.1"/>
    </source>
</evidence>
<reference evidence="9 10" key="1">
    <citation type="journal article" date="2016" name="Nat. Commun.">
        <title>Thousands of microbial genomes shed light on interconnected biogeochemical processes in an aquifer system.</title>
        <authorList>
            <person name="Anantharaman K."/>
            <person name="Brown C.T."/>
            <person name="Hug L.A."/>
            <person name="Sharon I."/>
            <person name="Castelle C.J."/>
            <person name="Probst A.J."/>
            <person name="Thomas B.C."/>
            <person name="Singh A."/>
            <person name="Wilkins M.J."/>
            <person name="Karaoz U."/>
            <person name="Brodie E.L."/>
            <person name="Williams K.H."/>
            <person name="Hubbard S.S."/>
            <person name="Banfield J.F."/>
        </authorList>
    </citation>
    <scope>NUCLEOTIDE SEQUENCE [LARGE SCALE GENOMIC DNA]</scope>
</reference>
<name>A0A1F6GEN8_9PROT</name>
<feature type="binding site" evidence="7">
    <location>
        <position position="169"/>
    </location>
    <ligand>
        <name>3-phosphoshikimate</name>
        <dbReference type="ChEBI" id="CHEBI:145989"/>
    </ligand>
</feature>
<dbReference type="PROSITE" id="PS00885">
    <property type="entry name" value="EPSP_SYNTHASE_2"/>
    <property type="match status" value="1"/>
</dbReference>
<dbReference type="CDD" id="cd01556">
    <property type="entry name" value="EPSP_synthase"/>
    <property type="match status" value="1"/>
</dbReference>
<feature type="binding site" evidence="7">
    <location>
        <position position="310"/>
    </location>
    <ligand>
        <name>3-phosphoshikimate</name>
        <dbReference type="ChEBI" id="CHEBI:145989"/>
    </ligand>
</feature>
<evidence type="ECO:0000256" key="3">
    <source>
        <dbReference type="ARBA" id="ARBA00022605"/>
    </source>
</evidence>
<dbReference type="Pfam" id="PF00275">
    <property type="entry name" value="EPSP_synthase"/>
    <property type="match status" value="1"/>
</dbReference>
<dbReference type="GO" id="GO:0008652">
    <property type="term" value="P:amino acid biosynthetic process"/>
    <property type="evidence" value="ECO:0007669"/>
    <property type="project" value="UniProtKB-KW"/>
</dbReference>
<dbReference type="STRING" id="1817772.A2527_03150"/>
<evidence type="ECO:0000256" key="4">
    <source>
        <dbReference type="ARBA" id="ARBA00022679"/>
    </source>
</evidence>
<dbReference type="GO" id="GO:0009073">
    <property type="term" value="P:aromatic amino acid family biosynthetic process"/>
    <property type="evidence" value="ECO:0007669"/>
    <property type="project" value="UniProtKB-KW"/>
</dbReference>
<dbReference type="InterPro" id="IPR023193">
    <property type="entry name" value="EPSP_synthase_CS"/>
</dbReference>
<feature type="binding site" evidence="7">
    <location>
        <position position="169"/>
    </location>
    <ligand>
        <name>phosphoenolpyruvate</name>
        <dbReference type="ChEBI" id="CHEBI:58702"/>
    </ligand>
</feature>
<keyword evidence="3 7" id="KW-0028">Amino-acid biosynthesis</keyword>
<dbReference type="GO" id="GO:0003866">
    <property type="term" value="F:3-phosphoshikimate 1-carboxyvinyltransferase activity"/>
    <property type="evidence" value="ECO:0007669"/>
    <property type="project" value="UniProtKB-UniRule"/>
</dbReference>
<dbReference type="InterPro" id="IPR006264">
    <property type="entry name" value="EPSP_synthase"/>
</dbReference>
<feature type="binding site" evidence="7">
    <location>
        <position position="195"/>
    </location>
    <ligand>
        <name>3-phosphoshikimate</name>
        <dbReference type="ChEBI" id="CHEBI:145989"/>
    </ligand>
</feature>
<evidence type="ECO:0000256" key="6">
    <source>
        <dbReference type="ARBA" id="ARBA00044633"/>
    </source>
</evidence>
<dbReference type="GO" id="GO:0005737">
    <property type="term" value="C:cytoplasm"/>
    <property type="evidence" value="ECO:0007669"/>
    <property type="project" value="UniProtKB-SubCell"/>
</dbReference>
<feature type="binding site" evidence="7">
    <location>
        <position position="168"/>
    </location>
    <ligand>
        <name>3-phosphoshikimate</name>
        <dbReference type="ChEBI" id="CHEBI:145989"/>
    </ligand>
</feature>
<feature type="binding site" evidence="7">
    <location>
        <position position="94"/>
    </location>
    <ligand>
        <name>phosphoenolpyruvate</name>
        <dbReference type="ChEBI" id="CHEBI:58702"/>
    </ligand>
</feature>
<keyword evidence="5 7" id="KW-0057">Aromatic amino acid biosynthesis</keyword>
<evidence type="ECO:0000256" key="2">
    <source>
        <dbReference type="ARBA" id="ARBA00009948"/>
    </source>
</evidence>
<keyword evidence="7" id="KW-0963">Cytoplasm</keyword>
<feature type="binding site" evidence="7">
    <location>
        <position position="383"/>
    </location>
    <ligand>
        <name>phosphoenolpyruvate</name>
        <dbReference type="ChEBI" id="CHEBI:58702"/>
    </ligand>
</feature>
<protein>
    <recommendedName>
        <fullName evidence="7">3-phosphoshikimate 1-carboxyvinyltransferase</fullName>
        <ecNumber evidence="7">2.5.1.19</ecNumber>
    </recommendedName>
    <alternativeName>
        <fullName evidence="7">5-enolpyruvylshikimate-3-phosphate synthase</fullName>
        <shortName evidence="7">EPSP synthase</shortName>
        <shortName evidence="7">EPSPS</shortName>
    </alternativeName>
</protein>
<feature type="binding site" evidence="7">
    <location>
        <position position="337"/>
    </location>
    <ligand>
        <name>3-phosphoshikimate</name>
        <dbReference type="ChEBI" id="CHEBI:145989"/>
    </ligand>
</feature>
<evidence type="ECO:0000259" key="8">
    <source>
        <dbReference type="Pfam" id="PF00275"/>
    </source>
</evidence>
<accession>A0A1F6GEN8</accession>
<dbReference type="Proteomes" id="UP000178449">
    <property type="component" value="Unassembled WGS sequence"/>
</dbReference>
<feature type="binding site" evidence="7">
    <location>
        <position position="408"/>
    </location>
    <ligand>
        <name>phosphoenolpyruvate</name>
        <dbReference type="ChEBI" id="CHEBI:58702"/>
    </ligand>
</feature>
<dbReference type="GO" id="GO:0009423">
    <property type="term" value="P:chorismate biosynthetic process"/>
    <property type="evidence" value="ECO:0007669"/>
    <property type="project" value="UniProtKB-UniRule"/>
</dbReference>
<dbReference type="Gene3D" id="3.65.10.10">
    <property type="entry name" value="Enolpyruvate transferase domain"/>
    <property type="match status" value="2"/>
</dbReference>
<keyword evidence="4 7" id="KW-0808">Transferase</keyword>
<evidence type="ECO:0000256" key="5">
    <source>
        <dbReference type="ARBA" id="ARBA00023141"/>
    </source>
</evidence>
<evidence type="ECO:0000256" key="1">
    <source>
        <dbReference type="ARBA" id="ARBA00004811"/>
    </source>
</evidence>
<evidence type="ECO:0000313" key="10">
    <source>
        <dbReference type="Proteomes" id="UP000178449"/>
    </source>
</evidence>
<feature type="binding site" evidence="7">
    <location>
        <position position="24"/>
    </location>
    <ligand>
        <name>3-phosphoshikimate</name>
        <dbReference type="ChEBI" id="CHEBI:145989"/>
    </ligand>
</feature>
<comment type="pathway">
    <text evidence="1 7">Metabolic intermediate biosynthesis; chorismate biosynthesis; chorismate from D-erythrose 4-phosphate and phosphoenolpyruvate: step 6/7.</text>
</comment>
<dbReference type="UniPathway" id="UPA00053">
    <property type="reaction ID" value="UER00089"/>
</dbReference>
<feature type="binding site" evidence="7">
    <location>
        <position position="23"/>
    </location>
    <ligand>
        <name>3-phosphoshikimate</name>
        <dbReference type="ChEBI" id="CHEBI:145989"/>
    </ligand>
</feature>
<dbReference type="AlphaFoldDB" id="A0A1F6GEN8"/>
<dbReference type="InterPro" id="IPR001986">
    <property type="entry name" value="Enolpyruvate_Tfrase_dom"/>
</dbReference>
<comment type="caution">
    <text evidence="9">The sequence shown here is derived from an EMBL/GenBank/DDBJ whole genome shotgun (WGS) entry which is preliminary data.</text>
</comment>
<dbReference type="PANTHER" id="PTHR21090:SF5">
    <property type="entry name" value="PENTAFUNCTIONAL AROM POLYPEPTIDE"/>
    <property type="match status" value="1"/>
</dbReference>
<dbReference type="EC" id="2.5.1.19" evidence="7"/>
<gene>
    <name evidence="7" type="primary">aroA</name>
    <name evidence="9" type="ORF">A2527_03150</name>
</gene>
<feature type="active site" description="Proton acceptor" evidence="7">
    <location>
        <position position="310"/>
    </location>
</feature>
<dbReference type="PIRSF" id="PIRSF000505">
    <property type="entry name" value="EPSPS"/>
    <property type="match status" value="1"/>
</dbReference>
<comment type="similarity">
    <text evidence="2 7">Belongs to the EPSP synthase family.</text>
</comment>
<dbReference type="PANTHER" id="PTHR21090">
    <property type="entry name" value="AROM/DEHYDROQUINATE SYNTHASE"/>
    <property type="match status" value="1"/>
</dbReference>
<organism evidence="9 10">
    <name type="scientific">Candidatus Lambdaproteobacteria bacterium RIFOXYD2_FULL_50_16</name>
    <dbReference type="NCBI Taxonomy" id="1817772"/>
    <lineage>
        <taxon>Bacteria</taxon>
        <taxon>Pseudomonadati</taxon>
        <taxon>Pseudomonadota</taxon>
        <taxon>Candidatus Lambdaproteobacteria</taxon>
    </lineage>
</organism>
<comment type="catalytic activity">
    <reaction evidence="6">
        <text>3-phosphoshikimate + phosphoenolpyruvate = 5-O-(1-carboxyvinyl)-3-phosphoshikimate + phosphate</text>
        <dbReference type="Rhea" id="RHEA:21256"/>
        <dbReference type="ChEBI" id="CHEBI:43474"/>
        <dbReference type="ChEBI" id="CHEBI:57701"/>
        <dbReference type="ChEBI" id="CHEBI:58702"/>
        <dbReference type="ChEBI" id="CHEBI:145989"/>
        <dbReference type="EC" id="2.5.1.19"/>
    </reaction>
    <physiologicalReaction direction="left-to-right" evidence="6">
        <dbReference type="Rhea" id="RHEA:21257"/>
    </physiologicalReaction>
</comment>
<dbReference type="SUPFAM" id="SSF55205">
    <property type="entry name" value="EPT/RTPC-like"/>
    <property type="match status" value="1"/>
</dbReference>
<feature type="binding site" evidence="7">
    <location>
        <position position="167"/>
    </location>
    <ligand>
        <name>3-phosphoshikimate</name>
        <dbReference type="ChEBI" id="CHEBI:145989"/>
    </ligand>
</feature>
<proteinExistence type="inferred from homology"/>
<dbReference type="InterPro" id="IPR013792">
    <property type="entry name" value="RNA3'P_cycl/enolpyr_Trfase_a/b"/>
</dbReference>
<feature type="binding site" evidence="7">
    <location>
        <position position="28"/>
    </location>
    <ligand>
        <name>3-phosphoshikimate</name>
        <dbReference type="ChEBI" id="CHEBI:145989"/>
    </ligand>
</feature>
<evidence type="ECO:0000256" key="7">
    <source>
        <dbReference type="HAMAP-Rule" id="MF_00210"/>
    </source>
</evidence>
<comment type="subunit">
    <text evidence="7">Monomer.</text>
</comment>
<feature type="binding site" evidence="7">
    <location>
        <position position="341"/>
    </location>
    <ligand>
        <name>phosphoenolpyruvate</name>
        <dbReference type="ChEBI" id="CHEBI:58702"/>
    </ligand>
</feature>
<dbReference type="EMBL" id="MFNE01000010">
    <property type="protein sequence ID" value="OGG96570.1"/>
    <property type="molecule type" value="Genomic_DNA"/>
</dbReference>
<comment type="subcellular location">
    <subcellularLocation>
        <location evidence="7">Cytoplasm</location>
    </subcellularLocation>
</comment>
<feature type="binding site" evidence="7">
    <location>
        <position position="23"/>
    </location>
    <ligand>
        <name>phosphoenolpyruvate</name>
        <dbReference type="ChEBI" id="CHEBI:58702"/>
    </ligand>
</feature>
<feature type="binding site" evidence="7">
    <location>
        <position position="122"/>
    </location>
    <ligand>
        <name>phosphoenolpyruvate</name>
        <dbReference type="ChEBI" id="CHEBI:58702"/>
    </ligand>
</feature>
<feature type="binding site" evidence="7">
    <location>
        <position position="333"/>
    </location>
    <ligand>
        <name>3-phosphoshikimate</name>
        <dbReference type="ChEBI" id="CHEBI:145989"/>
    </ligand>
</feature>
<dbReference type="NCBIfam" id="TIGR01356">
    <property type="entry name" value="aroA"/>
    <property type="match status" value="1"/>
</dbReference>
<sequence>MTNSLKIPLSGPISAQLRIPGSKSLTNRALLIAALATGSSRLEGMLHSDDTRYMTQALEALGVRLESKEGALLVKGSAGKLGPYSQEIYVENAGTAARFLTAALGLGQGPYLLDGNARMRQRPIKDLIVALDPLGVTVKDINQTGCPPIRIEGQFKGGKVQLRGDQSSQYLSAIMITAPCAAGDTEIEIVGPLVSETYVEMTRQIMADFGAQSHWLGPKNLAIKGRQGYQGREYQIEGDASSASYFFALAAITGGEITVLGIQKNSTQGDLGLVGILEQMGCQVTWETGQVTLKGGPLKAVEVDMNSMSDVAPTLAVVALFAKGKTVINNVANMRIKECDRIQAVTSELGKLGAACAQWPDGLSVEGLGNLRGASLATYDDHRMAMAFALAGVKVSGVEIENPGCVSKTFPDFFETFLPLLIS</sequence>
<feature type="domain" description="Enolpyruvate transferase" evidence="8">
    <location>
        <begin position="11"/>
        <end position="416"/>
    </location>
</feature>
<dbReference type="InterPro" id="IPR036968">
    <property type="entry name" value="Enolpyruvate_Tfrase_sf"/>
</dbReference>
<comment type="function">
    <text evidence="7">Catalyzes the transfer of the enolpyruvyl moiety of phosphoenolpyruvate (PEP) to the 5-hydroxyl of shikimate-3-phosphate (S3P) to produce enolpyruvyl shikimate-3-phosphate and inorganic phosphate.</text>
</comment>